<proteinExistence type="predicted"/>
<dbReference type="Proteomes" id="UP001231587">
    <property type="component" value="Unassembled WGS sequence"/>
</dbReference>
<dbReference type="AlphaFoldDB" id="A0A9X0YMB6"/>
<evidence type="ECO:0000313" key="2">
    <source>
        <dbReference type="EMBL" id="MBP1841635.1"/>
    </source>
</evidence>
<dbReference type="InterPro" id="IPR023875">
    <property type="entry name" value="DNA_repair_put"/>
</dbReference>
<dbReference type="InterPro" id="IPR025404">
    <property type="entry name" value="DUF4130"/>
</dbReference>
<gene>
    <name evidence="2" type="ORF">J2Z56_003573</name>
    <name evidence="3" type="ORF">J2Z57_003626</name>
</gene>
<dbReference type="Proteomes" id="UP001138672">
    <property type="component" value="Unassembled WGS sequence"/>
</dbReference>
<dbReference type="NCBIfam" id="TIGR03915">
    <property type="entry name" value="SAM_7_link_chp"/>
    <property type="match status" value="1"/>
</dbReference>
<evidence type="ECO:0000313" key="5">
    <source>
        <dbReference type="Proteomes" id="UP001231587"/>
    </source>
</evidence>
<dbReference type="EMBL" id="JAUSUU010000014">
    <property type="protein sequence ID" value="MDQ0337164.1"/>
    <property type="molecule type" value="Genomic_DNA"/>
</dbReference>
<feature type="domain" description="DUF4130" evidence="1">
    <location>
        <begin position="85"/>
        <end position="252"/>
    </location>
</feature>
<sequence>METTLIYDGTFDGFLTAVFTAYEMKLKAVVIVNQQQFQQPLFGTTETVYTDQEKANRVWKGLKTKMSSNELRRLYYAFLSEKPSVEHTLYQAILYVFASKTNVASDYTNPHILEVSKLTKNVGREKHRMEAFVRFKLTKDGIYFANIEPDFNVLPLIKNHFERRYADQKWLIYDLKRKYGIYYDLENVELITLDFGDDFDPSKTDPNLFAAIELEFQQLWNDYFKSTNIKSRKNMKLHIQHVPKRYWKYLSEKQ</sequence>
<dbReference type="RefSeq" id="WP_057781313.1">
    <property type="nucleotide sequence ID" value="NZ_JAGGJQ010000013.1"/>
</dbReference>
<keyword evidence="5" id="KW-1185">Reference proteome</keyword>
<dbReference type="OrthoDB" id="5290748at2"/>
<evidence type="ECO:0000313" key="4">
    <source>
        <dbReference type="Proteomes" id="UP001138672"/>
    </source>
</evidence>
<comment type="caution">
    <text evidence="2">The sequence shown here is derived from an EMBL/GenBank/DDBJ whole genome shotgun (WGS) entry which is preliminary data.</text>
</comment>
<accession>A0A9X0YMB6</accession>
<evidence type="ECO:0000313" key="3">
    <source>
        <dbReference type="EMBL" id="MDQ0337164.1"/>
    </source>
</evidence>
<reference evidence="2" key="1">
    <citation type="submission" date="2021-03" db="EMBL/GenBank/DDBJ databases">
        <title>Genomic Encyclopedia of Type Strains, Phase IV (KMG-IV): sequencing the most valuable type-strain genomes for metagenomic binning, comparative biology and taxonomic classification.</title>
        <authorList>
            <person name="Goeker M."/>
        </authorList>
    </citation>
    <scope>NUCLEOTIDE SEQUENCE</scope>
    <source>
        <strain evidence="2">DSM 15523</strain>
        <strain evidence="3 5">DSM 16476</strain>
    </source>
</reference>
<organism evidence="2 4">
    <name type="scientific">Formosa algae</name>
    <dbReference type="NCBI Taxonomy" id="225843"/>
    <lineage>
        <taxon>Bacteria</taxon>
        <taxon>Pseudomonadati</taxon>
        <taxon>Bacteroidota</taxon>
        <taxon>Flavobacteriia</taxon>
        <taxon>Flavobacteriales</taxon>
        <taxon>Flavobacteriaceae</taxon>
        <taxon>Formosa</taxon>
    </lineage>
</organism>
<dbReference type="Pfam" id="PF13566">
    <property type="entry name" value="DUF4130"/>
    <property type="match status" value="1"/>
</dbReference>
<evidence type="ECO:0000259" key="1">
    <source>
        <dbReference type="Pfam" id="PF13566"/>
    </source>
</evidence>
<protein>
    <submittedName>
        <fullName evidence="2">DNA metabolism protein</fullName>
    </submittedName>
</protein>
<name>A0A9X0YMB6_9FLAO</name>
<dbReference type="EMBL" id="JAGGJQ010000013">
    <property type="protein sequence ID" value="MBP1841635.1"/>
    <property type="molecule type" value="Genomic_DNA"/>
</dbReference>